<name>A0A443SB57_9ACAR</name>
<proteinExistence type="predicted"/>
<dbReference type="Gene3D" id="3.40.50.410">
    <property type="entry name" value="von Willebrand factor, type A domain"/>
    <property type="match status" value="1"/>
</dbReference>
<dbReference type="OrthoDB" id="284275at2759"/>
<sequence length="143" mass="16154">MIFKKLITLRFYIQAELQHLTTCDPSDIHQTIESLIANNIRCSIIGLTAEVKICHTLAKMTKGTYNVALDENHLKELIYEHLNPPPATANTDSQLIRMGFPQYYNEDEGKPSMCVCHLGSNDTFVHNVTLNTASYQLNVKCVI</sequence>
<dbReference type="PANTHER" id="PTHR12695:SF2">
    <property type="entry name" value="GENERAL TRANSCRIPTION FACTOR IIH SUBUNIT 2-RELATED"/>
    <property type="match status" value="1"/>
</dbReference>
<keyword evidence="3" id="KW-1185">Reference proteome</keyword>
<comment type="caution">
    <text evidence="2">The sequence shown here is derived from an EMBL/GenBank/DDBJ whole genome shotgun (WGS) entry which is preliminary data.</text>
</comment>
<protein>
    <submittedName>
        <fullName evidence="2">General transcription factor IIH subunit 2-like protein</fullName>
    </submittedName>
</protein>
<dbReference type="PANTHER" id="PTHR12695">
    <property type="entry name" value="GENERAL TRANSCRIPTION FACTOR IIH SUBUNIT 2"/>
    <property type="match status" value="1"/>
</dbReference>
<dbReference type="AlphaFoldDB" id="A0A443SB57"/>
<dbReference type="GO" id="GO:0006357">
    <property type="term" value="P:regulation of transcription by RNA polymerase II"/>
    <property type="evidence" value="ECO:0007669"/>
    <property type="project" value="TreeGrafter"/>
</dbReference>
<accession>A0A443SB57</accession>
<evidence type="ECO:0000313" key="2">
    <source>
        <dbReference type="EMBL" id="RWS24747.1"/>
    </source>
</evidence>
<dbReference type="Proteomes" id="UP000288716">
    <property type="component" value="Unassembled WGS sequence"/>
</dbReference>
<dbReference type="Pfam" id="PF04056">
    <property type="entry name" value="Ssl1"/>
    <property type="match status" value="1"/>
</dbReference>
<dbReference type="InterPro" id="IPR036465">
    <property type="entry name" value="vWFA_dom_sf"/>
</dbReference>
<evidence type="ECO:0000313" key="3">
    <source>
        <dbReference type="Proteomes" id="UP000288716"/>
    </source>
</evidence>
<dbReference type="GO" id="GO:0005675">
    <property type="term" value="C:transcription factor TFIIH holo complex"/>
    <property type="evidence" value="ECO:0007669"/>
    <property type="project" value="TreeGrafter"/>
</dbReference>
<organism evidence="2 3">
    <name type="scientific">Leptotrombidium deliense</name>
    <dbReference type="NCBI Taxonomy" id="299467"/>
    <lineage>
        <taxon>Eukaryota</taxon>
        <taxon>Metazoa</taxon>
        <taxon>Ecdysozoa</taxon>
        <taxon>Arthropoda</taxon>
        <taxon>Chelicerata</taxon>
        <taxon>Arachnida</taxon>
        <taxon>Acari</taxon>
        <taxon>Acariformes</taxon>
        <taxon>Trombidiformes</taxon>
        <taxon>Prostigmata</taxon>
        <taxon>Anystina</taxon>
        <taxon>Parasitengona</taxon>
        <taxon>Trombiculoidea</taxon>
        <taxon>Trombiculidae</taxon>
        <taxon>Leptotrombidium</taxon>
    </lineage>
</organism>
<evidence type="ECO:0000259" key="1">
    <source>
        <dbReference type="Pfam" id="PF04056"/>
    </source>
</evidence>
<reference evidence="2 3" key="1">
    <citation type="journal article" date="2018" name="Gigascience">
        <title>Genomes of trombidid mites reveal novel predicted allergens and laterally-transferred genes associated with secondary metabolism.</title>
        <authorList>
            <person name="Dong X."/>
            <person name="Chaisiri K."/>
            <person name="Xia D."/>
            <person name="Armstrong S.D."/>
            <person name="Fang Y."/>
            <person name="Donnelly M.J."/>
            <person name="Kadowaki T."/>
            <person name="McGarry J.W."/>
            <person name="Darby A.C."/>
            <person name="Makepeace B.L."/>
        </authorList>
    </citation>
    <scope>NUCLEOTIDE SEQUENCE [LARGE SCALE GENOMIC DNA]</scope>
    <source>
        <strain evidence="2">UoL-UT</strain>
    </source>
</reference>
<dbReference type="STRING" id="299467.A0A443SB57"/>
<dbReference type="VEuPathDB" id="VectorBase:LDEU007294"/>
<feature type="domain" description="Ssl1-like" evidence="1">
    <location>
        <begin position="19"/>
        <end position="101"/>
    </location>
</feature>
<dbReference type="GO" id="GO:0006289">
    <property type="term" value="P:nucleotide-excision repair"/>
    <property type="evidence" value="ECO:0007669"/>
    <property type="project" value="TreeGrafter"/>
</dbReference>
<dbReference type="EMBL" id="NCKV01004460">
    <property type="protein sequence ID" value="RWS24747.1"/>
    <property type="molecule type" value="Genomic_DNA"/>
</dbReference>
<dbReference type="InterPro" id="IPR007198">
    <property type="entry name" value="Ssl1-like"/>
</dbReference>
<gene>
    <name evidence="2" type="ORF">B4U80_06372</name>
</gene>